<dbReference type="OrthoDB" id="8912324at2"/>
<protein>
    <submittedName>
        <fullName evidence="1">DNA or RNA helicase of superfamily II</fullName>
    </submittedName>
</protein>
<proteinExistence type="predicted"/>
<evidence type="ECO:0000313" key="1">
    <source>
        <dbReference type="EMBL" id="POB04667.1"/>
    </source>
</evidence>
<reference evidence="1 2" key="1">
    <citation type="submission" date="2018-01" db="EMBL/GenBank/DDBJ databases">
        <title>Draft genome of the type strain Pseudomonas oceani DSM 100277 isolated from the deep water in Okinawa trough, northwestern Pacific Ocean.</title>
        <authorList>
            <person name="Gomila M."/>
            <person name="Mulet M."/>
            <person name="Garcia-Valdes E."/>
            <person name="Lalucat J."/>
        </authorList>
    </citation>
    <scope>NUCLEOTIDE SEQUENCE [LARGE SCALE GENOMIC DNA]</scope>
    <source>
        <strain evidence="1 2">DSM 100277</strain>
    </source>
</reference>
<accession>A0A2P4EXC4</accession>
<organism evidence="1 2">
    <name type="scientific">Halopseudomonas oceani</name>
    <dbReference type="NCBI Taxonomy" id="1708783"/>
    <lineage>
        <taxon>Bacteria</taxon>
        <taxon>Pseudomonadati</taxon>
        <taxon>Pseudomonadota</taxon>
        <taxon>Gammaproteobacteria</taxon>
        <taxon>Pseudomonadales</taxon>
        <taxon>Pseudomonadaceae</taxon>
        <taxon>Halopseudomonas</taxon>
    </lineage>
</organism>
<name>A0A2P4EXC4_9GAMM</name>
<keyword evidence="1" id="KW-0067">ATP-binding</keyword>
<sequence>MRGNANSGACPFCGGSNACTADSGACWCFTLQVPKAMLVLVPAALRNRVCVCQTCIRAFQADPQGFTERFSLR</sequence>
<keyword evidence="1" id="KW-0378">Hydrolase</keyword>
<gene>
    <name evidence="1" type="ORF">C1949_06790</name>
</gene>
<keyword evidence="1" id="KW-0347">Helicase</keyword>
<dbReference type="GO" id="GO:0004386">
    <property type="term" value="F:helicase activity"/>
    <property type="evidence" value="ECO:0007669"/>
    <property type="project" value="UniProtKB-KW"/>
</dbReference>
<dbReference type="EMBL" id="PPSK01000004">
    <property type="protein sequence ID" value="POB04667.1"/>
    <property type="molecule type" value="Genomic_DNA"/>
</dbReference>
<dbReference type="Pfam" id="PF14375">
    <property type="entry name" value="Cys_rich_CWC"/>
    <property type="match status" value="1"/>
</dbReference>
<dbReference type="RefSeq" id="WP_104737711.1">
    <property type="nucleotide sequence ID" value="NZ_BMHR01000003.1"/>
</dbReference>
<keyword evidence="1" id="KW-0547">Nucleotide-binding</keyword>
<keyword evidence="2" id="KW-1185">Reference proteome</keyword>
<evidence type="ECO:0000313" key="2">
    <source>
        <dbReference type="Proteomes" id="UP000243451"/>
    </source>
</evidence>
<dbReference type="Proteomes" id="UP000243451">
    <property type="component" value="Unassembled WGS sequence"/>
</dbReference>
<dbReference type="AlphaFoldDB" id="A0A2P4EXC4"/>
<dbReference type="InterPro" id="IPR032720">
    <property type="entry name" value="Cys_rich_CWC"/>
</dbReference>
<comment type="caution">
    <text evidence="1">The sequence shown here is derived from an EMBL/GenBank/DDBJ whole genome shotgun (WGS) entry which is preliminary data.</text>
</comment>